<protein>
    <submittedName>
        <fullName evidence="3">Aldehyde dehydrogenase family protein</fullName>
    </submittedName>
</protein>
<feature type="domain" description="Aldehyde dehydrogenase" evidence="2">
    <location>
        <begin position="28"/>
        <end position="259"/>
    </location>
</feature>
<keyword evidence="4" id="KW-1185">Reference proteome</keyword>
<dbReference type="InterPro" id="IPR015590">
    <property type="entry name" value="Aldehyde_DH_dom"/>
</dbReference>
<comment type="caution">
    <text evidence="3">The sequence shown here is derived from an EMBL/GenBank/DDBJ whole genome shotgun (WGS) entry which is preliminary data.</text>
</comment>
<dbReference type="PANTHER" id="PTHR11699">
    <property type="entry name" value="ALDEHYDE DEHYDROGENASE-RELATED"/>
    <property type="match status" value="1"/>
</dbReference>
<dbReference type="AlphaFoldDB" id="A0A3N0DSH8"/>
<dbReference type="RefSeq" id="WP_123233081.1">
    <property type="nucleotide sequence ID" value="NZ_RJSG01000002.1"/>
</dbReference>
<dbReference type="GO" id="GO:0016491">
    <property type="term" value="F:oxidoreductase activity"/>
    <property type="evidence" value="ECO:0007669"/>
    <property type="project" value="UniProtKB-KW"/>
</dbReference>
<evidence type="ECO:0000313" key="4">
    <source>
        <dbReference type="Proteomes" id="UP000277094"/>
    </source>
</evidence>
<proteinExistence type="predicted"/>
<dbReference type="EMBL" id="RJSG01000002">
    <property type="protein sequence ID" value="RNL78580.1"/>
    <property type="molecule type" value="Genomic_DNA"/>
</dbReference>
<dbReference type="InterPro" id="IPR016161">
    <property type="entry name" value="Ald_DH/histidinol_DH"/>
</dbReference>
<dbReference type="SUPFAM" id="SSF53720">
    <property type="entry name" value="ALDH-like"/>
    <property type="match status" value="1"/>
</dbReference>
<keyword evidence="1" id="KW-0560">Oxidoreductase</keyword>
<dbReference type="Gene3D" id="3.40.605.10">
    <property type="entry name" value="Aldehyde Dehydrogenase, Chain A, domain 1"/>
    <property type="match status" value="1"/>
</dbReference>
<dbReference type="Proteomes" id="UP000277094">
    <property type="component" value="Unassembled WGS sequence"/>
</dbReference>
<accession>A0A3N0DSH8</accession>
<dbReference type="Pfam" id="PF00171">
    <property type="entry name" value="Aldedh"/>
    <property type="match status" value="1"/>
</dbReference>
<name>A0A3N0DSH8_9ACTN</name>
<evidence type="ECO:0000313" key="3">
    <source>
        <dbReference type="EMBL" id="RNL78580.1"/>
    </source>
</evidence>
<dbReference type="InterPro" id="IPR016162">
    <property type="entry name" value="Ald_DH_N"/>
</dbReference>
<sequence>MSPSSTTQRLDVKKTYKLYIDGQFPRSESGRSYVVNDSKGKFLANASQASRKDARDAVRAARAAFGGWSGRTAYNRGQVIYRIAEVLEGRRDQFEAELRAAEGISAAMARKFVDASIDRLVFYAGWADKVAQVVGGANPVAGPYFNHSAPEPSGVVAIVAPDRPLMGLISVVAPVITTGNTCVVIASEKYPLPAITLGEVMATSDLPGGVVNVLTGSVAEIAPWLASHLDVNGIDLTGVEDAELAADLEVSAAENLKRVRRPGLEDLVAPPPLDRMTKFLETKTVWHPMGI</sequence>
<dbReference type="OrthoDB" id="188583at2"/>
<reference evidence="3 4" key="1">
    <citation type="submission" date="2018-11" db="EMBL/GenBank/DDBJ databases">
        <authorList>
            <person name="Li F."/>
        </authorList>
    </citation>
    <scope>NUCLEOTIDE SEQUENCE [LARGE SCALE GENOMIC DNA]</scope>
    <source>
        <strain evidence="3 4">KIS18-7</strain>
    </source>
</reference>
<evidence type="ECO:0000256" key="1">
    <source>
        <dbReference type="ARBA" id="ARBA00023002"/>
    </source>
</evidence>
<gene>
    <name evidence="3" type="ORF">EFL95_05685</name>
</gene>
<evidence type="ECO:0000259" key="2">
    <source>
        <dbReference type="Pfam" id="PF00171"/>
    </source>
</evidence>
<organism evidence="3 4">
    <name type="scientific">Nocardioides marmorisolisilvae</name>
    <dbReference type="NCBI Taxonomy" id="1542737"/>
    <lineage>
        <taxon>Bacteria</taxon>
        <taxon>Bacillati</taxon>
        <taxon>Actinomycetota</taxon>
        <taxon>Actinomycetes</taxon>
        <taxon>Propionibacteriales</taxon>
        <taxon>Nocardioidaceae</taxon>
        <taxon>Nocardioides</taxon>
    </lineage>
</organism>